<gene>
    <name evidence="1" type="ORF">HP467_06300</name>
</gene>
<dbReference type="RefSeq" id="WP_175325586.1">
    <property type="nucleotide sequence ID" value="NZ_BAAAWP010000001.1"/>
</dbReference>
<dbReference type="Proteomes" id="UP000539146">
    <property type="component" value="Unassembled WGS sequence"/>
</dbReference>
<accession>A0A850DW92</accession>
<evidence type="ECO:0008006" key="3">
    <source>
        <dbReference type="Google" id="ProtNLM"/>
    </source>
</evidence>
<dbReference type="Gene3D" id="3.30.70.1060">
    <property type="entry name" value="Dimeric alpha+beta barrel"/>
    <property type="match status" value="1"/>
</dbReference>
<proteinExistence type="predicted"/>
<protein>
    <recommendedName>
        <fullName evidence="3">YCII-related domain-containing protein</fullName>
    </recommendedName>
</protein>
<organism evidence="1 2">
    <name type="scientific">Curtobacterium citreum</name>
    <dbReference type="NCBI Taxonomy" id="2036"/>
    <lineage>
        <taxon>Bacteria</taxon>
        <taxon>Bacillati</taxon>
        <taxon>Actinomycetota</taxon>
        <taxon>Actinomycetes</taxon>
        <taxon>Micrococcales</taxon>
        <taxon>Microbacteriaceae</taxon>
        <taxon>Curtobacterium</taxon>
    </lineage>
</organism>
<dbReference type="AlphaFoldDB" id="A0A850DW92"/>
<name>A0A850DW92_9MICO</name>
<sequence>MQFLLNVIDDGQSQVAGRTESATQTESDAVDRFNAGLGDAVVFAAGVSAPADATVVDGRGGQESRTSGPASNTPGYVAGFWVLELADAETALRTATEASAACNRRIELRPIL</sequence>
<reference evidence="1 2" key="1">
    <citation type="submission" date="2020-05" db="EMBL/GenBank/DDBJ databases">
        <title>Genome Sequencing of Type Strains.</title>
        <authorList>
            <person name="Lemaire J.F."/>
            <person name="Inderbitzin P."/>
            <person name="Gregorio O.A."/>
            <person name="Collins S.B."/>
            <person name="Wespe N."/>
            <person name="Knight-Connoni V."/>
        </authorList>
    </citation>
    <scope>NUCLEOTIDE SEQUENCE [LARGE SCALE GENOMIC DNA]</scope>
    <source>
        <strain evidence="1 2">DSM 20512</strain>
    </source>
</reference>
<dbReference type="EMBL" id="JABMCG010000093">
    <property type="protein sequence ID" value="NUU27723.1"/>
    <property type="molecule type" value="Genomic_DNA"/>
</dbReference>
<evidence type="ECO:0000313" key="1">
    <source>
        <dbReference type="EMBL" id="NUU27723.1"/>
    </source>
</evidence>
<evidence type="ECO:0000313" key="2">
    <source>
        <dbReference type="Proteomes" id="UP000539146"/>
    </source>
</evidence>
<dbReference type="SUPFAM" id="SSF54909">
    <property type="entry name" value="Dimeric alpha+beta barrel"/>
    <property type="match status" value="1"/>
</dbReference>
<dbReference type="InterPro" id="IPR011008">
    <property type="entry name" value="Dimeric_a/b-barrel"/>
</dbReference>
<comment type="caution">
    <text evidence="1">The sequence shown here is derived from an EMBL/GenBank/DDBJ whole genome shotgun (WGS) entry which is preliminary data.</text>
</comment>